<name>A0A3M6WYI6_HORWE</name>
<dbReference type="AlphaFoldDB" id="A0A3M6WYI6"/>
<organism evidence="1 2">
    <name type="scientific">Hortaea werneckii</name>
    <name type="common">Black yeast</name>
    <name type="synonym">Cladosporium werneckii</name>
    <dbReference type="NCBI Taxonomy" id="91943"/>
    <lineage>
        <taxon>Eukaryota</taxon>
        <taxon>Fungi</taxon>
        <taxon>Dikarya</taxon>
        <taxon>Ascomycota</taxon>
        <taxon>Pezizomycotina</taxon>
        <taxon>Dothideomycetes</taxon>
        <taxon>Dothideomycetidae</taxon>
        <taxon>Mycosphaerellales</taxon>
        <taxon>Teratosphaeriaceae</taxon>
        <taxon>Hortaea</taxon>
    </lineage>
</organism>
<sequence length="103" mass="11972">MQRFSLTYGRDDQKLEKWQLLCDDCGVESGSSIRKCKAALRTVSVNIWDLIRARETGHLPVTRYESKAQLRKDLKNPSRRFPLAQLKTREENRLLRALLVTIA</sequence>
<proteinExistence type="predicted"/>
<reference evidence="1 2" key="1">
    <citation type="journal article" date="2018" name="BMC Genomics">
        <title>Genomic evidence for intraspecific hybridization in a clonal and extremely halotolerant yeast.</title>
        <authorList>
            <person name="Gostincar C."/>
            <person name="Stajich J.E."/>
            <person name="Zupancic J."/>
            <person name="Zalar P."/>
            <person name="Gunde-Cimerman N."/>
        </authorList>
    </citation>
    <scope>NUCLEOTIDE SEQUENCE [LARGE SCALE GENOMIC DNA]</scope>
    <source>
        <strain evidence="1 2">EXF-6656</strain>
    </source>
</reference>
<dbReference type="OrthoDB" id="6105938at2759"/>
<protein>
    <submittedName>
        <fullName evidence="1">Uncharacterized protein</fullName>
    </submittedName>
</protein>
<accession>A0A3M6WYI6</accession>
<evidence type="ECO:0000313" key="1">
    <source>
        <dbReference type="EMBL" id="RMX83390.1"/>
    </source>
</evidence>
<dbReference type="PANTHER" id="PTHR38846:SF1">
    <property type="entry name" value="C3H1-TYPE DOMAIN-CONTAINING PROTEIN"/>
    <property type="match status" value="1"/>
</dbReference>
<comment type="caution">
    <text evidence="1">The sequence shown here is derived from an EMBL/GenBank/DDBJ whole genome shotgun (WGS) entry which is preliminary data.</text>
</comment>
<dbReference type="EMBL" id="QWIJ01000355">
    <property type="protein sequence ID" value="RMX83390.1"/>
    <property type="molecule type" value="Genomic_DNA"/>
</dbReference>
<dbReference type="Proteomes" id="UP000281245">
    <property type="component" value="Unassembled WGS sequence"/>
</dbReference>
<dbReference type="PANTHER" id="PTHR38846">
    <property type="entry name" value="C3H1-TYPE DOMAIN-CONTAINING PROTEIN"/>
    <property type="match status" value="1"/>
</dbReference>
<gene>
    <name evidence="1" type="ORF">D0869_05342</name>
</gene>
<evidence type="ECO:0000313" key="2">
    <source>
        <dbReference type="Proteomes" id="UP000281245"/>
    </source>
</evidence>